<proteinExistence type="predicted"/>
<organism evidence="1 2">
    <name type="scientific">Ambrosiozyma monospora</name>
    <name type="common">Yeast</name>
    <name type="synonym">Endomycopsis monosporus</name>
    <dbReference type="NCBI Taxonomy" id="43982"/>
    <lineage>
        <taxon>Eukaryota</taxon>
        <taxon>Fungi</taxon>
        <taxon>Dikarya</taxon>
        <taxon>Ascomycota</taxon>
        <taxon>Saccharomycotina</taxon>
        <taxon>Pichiomycetes</taxon>
        <taxon>Pichiales</taxon>
        <taxon>Pichiaceae</taxon>
        <taxon>Ambrosiozyma</taxon>
    </lineage>
</organism>
<accession>A0ACB5UCF2</accession>
<keyword evidence="2" id="KW-1185">Reference proteome</keyword>
<reference evidence="1" key="1">
    <citation type="submission" date="2023-04" db="EMBL/GenBank/DDBJ databases">
        <title>Ambrosiozyma monospora NBRC 10751.</title>
        <authorList>
            <person name="Ichikawa N."/>
            <person name="Sato H."/>
            <person name="Tonouchi N."/>
        </authorList>
    </citation>
    <scope>NUCLEOTIDE SEQUENCE</scope>
    <source>
        <strain evidence="1">NBRC 10751</strain>
    </source>
</reference>
<evidence type="ECO:0000313" key="2">
    <source>
        <dbReference type="Proteomes" id="UP001165064"/>
    </source>
</evidence>
<sequence>MKTTSILIITLSCLNKAFVDADAAAWTTGVYTTNVDLRSQYPDLIYVSASSSSNGVPAVSTVSSGAGVSLAAAGFGSVVGFVGALLL</sequence>
<name>A0ACB5UCF2_AMBMO</name>
<dbReference type="Proteomes" id="UP001165064">
    <property type="component" value="Unassembled WGS sequence"/>
</dbReference>
<protein>
    <submittedName>
        <fullName evidence="1">Unnamed protein product</fullName>
    </submittedName>
</protein>
<evidence type="ECO:0000313" key="1">
    <source>
        <dbReference type="EMBL" id="GMF07492.1"/>
    </source>
</evidence>
<gene>
    <name evidence="1" type="ORF">Amon02_001292500</name>
</gene>
<dbReference type="EMBL" id="BSXS01016246">
    <property type="protein sequence ID" value="GMF07492.1"/>
    <property type="molecule type" value="Genomic_DNA"/>
</dbReference>
<comment type="caution">
    <text evidence="1">The sequence shown here is derived from an EMBL/GenBank/DDBJ whole genome shotgun (WGS) entry which is preliminary data.</text>
</comment>